<protein>
    <recommendedName>
        <fullName evidence="1">DUF1980 domain-containing protein</fullName>
    </recommendedName>
</protein>
<gene>
    <name evidence="2" type="ORF">QX51_09695</name>
</gene>
<name>A0A0B3VXB3_9FIRM</name>
<dbReference type="RefSeq" id="WP_039679704.1">
    <property type="nucleotide sequence ID" value="NZ_JAWGXO010000011.1"/>
</dbReference>
<accession>A0A0B3VXB3</accession>
<dbReference type="AlphaFoldDB" id="A0A0B3VXB3"/>
<evidence type="ECO:0000259" key="1">
    <source>
        <dbReference type="Pfam" id="PF21537"/>
    </source>
</evidence>
<dbReference type="PROSITE" id="PS51257">
    <property type="entry name" value="PROKAR_LIPOPROTEIN"/>
    <property type="match status" value="1"/>
</dbReference>
<dbReference type="InterPro" id="IPR048447">
    <property type="entry name" value="DUF1980_C"/>
</dbReference>
<dbReference type="EMBL" id="JWHR01000087">
    <property type="protein sequence ID" value="KHS57214.1"/>
    <property type="molecule type" value="Genomic_DNA"/>
</dbReference>
<proteinExistence type="predicted"/>
<comment type="caution">
    <text evidence="2">The sequence shown here is derived from an EMBL/GenBank/DDBJ whole genome shotgun (WGS) entry which is preliminary data.</text>
</comment>
<dbReference type="Proteomes" id="UP000031189">
    <property type="component" value="Unassembled WGS sequence"/>
</dbReference>
<feature type="domain" description="DUF1980" evidence="1">
    <location>
        <begin position="26"/>
        <end position="91"/>
    </location>
</feature>
<dbReference type="STRING" id="1577792.QX51_09695"/>
<evidence type="ECO:0000313" key="3">
    <source>
        <dbReference type="Proteomes" id="UP000031189"/>
    </source>
</evidence>
<dbReference type="OrthoDB" id="9770408at2"/>
<organism evidence="2 3">
    <name type="scientific">Terrisporobacter othiniensis</name>
    <dbReference type="NCBI Taxonomy" id="1577792"/>
    <lineage>
        <taxon>Bacteria</taxon>
        <taxon>Bacillati</taxon>
        <taxon>Bacillota</taxon>
        <taxon>Clostridia</taxon>
        <taxon>Peptostreptococcales</taxon>
        <taxon>Peptostreptococcaceae</taxon>
        <taxon>Terrisporobacter</taxon>
    </lineage>
</organism>
<dbReference type="Pfam" id="PF21537">
    <property type="entry name" value="DUF1980_C"/>
    <property type="match status" value="1"/>
</dbReference>
<reference evidence="2 3" key="1">
    <citation type="submission" date="2014-12" db="EMBL/GenBank/DDBJ databases">
        <title>Draft genome sequence of Terrisporobacter sp. 08-306576, isolated from the blood culture of a bacteremia patient.</title>
        <authorList>
            <person name="Lund L.C."/>
            <person name="Sydenham T.V."/>
            <person name="Hogh S.V."/>
            <person name="Skov M.N."/>
            <person name="Kemp M."/>
            <person name="Justesen U.S."/>
        </authorList>
    </citation>
    <scope>NUCLEOTIDE SEQUENCE [LARGE SCALE GENOMIC DNA]</scope>
    <source>
        <strain evidence="2 3">08-306576</strain>
    </source>
</reference>
<evidence type="ECO:0000313" key="2">
    <source>
        <dbReference type="EMBL" id="KHS57214.1"/>
    </source>
</evidence>
<sequence length="175" mass="20592">MKKIFSIILISICIIIMMTGCNEKVSKKDTGTSENRESQEIIKIMENVYVDYVNDIHLDSSKYIGKTIEIEGMFKEEKDENNKKHLYVYRLTDIMEHTHDEEGQHVEGDEDEYLTEMEVMSGFEFNYNYNHDLPKENDWIKVIGKLEDKDGSLIINAESVKIMKDRGMEKVQQFY</sequence>
<keyword evidence="3" id="KW-1185">Reference proteome</keyword>